<keyword evidence="1" id="KW-0812">Transmembrane</keyword>
<evidence type="ECO:0000256" key="1">
    <source>
        <dbReference type="SAM" id="Phobius"/>
    </source>
</evidence>
<dbReference type="RefSeq" id="WP_259487795.1">
    <property type="nucleotide sequence ID" value="NZ_JANTEZ010000010.1"/>
</dbReference>
<feature type="transmembrane region" description="Helical" evidence="1">
    <location>
        <begin position="245"/>
        <end position="268"/>
    </location>
</feature>
<reference evidence="3" key="1">
    <citation type="submission" date="2022-08" db="EMBL/GenBank/DDBJ databases">
        <authorList>
            <person name="Deng Y."/>
            <person name="Han X.-F."/>
            <person name="Zhang Y.-Q."/>
        </authorList>
    </citation>
    <scope>NUCLEOTIDE SEQUENCE</scope>
    <source>
        <strain evidence="3">CPCC 205716</strain>
    </source>
</reference>
<dbReference type="InterPro" id="IPR009597">
    <property type="entry name" value="DUF1206"/>
</dbReference>
<feature type="transmembrane region" description="Helical" evidence="1">
    <location>
        <begin position="199"/>
        <end position="225"/>
    </location>
</feature>
<keyword evidence="1" id="KW-1133">Transmembrane helix</keyword>
<feature type="transmembrane region" description="Helical" evidence="1">
    <location>
        <begin position="76"/>
        <end position="98"/>
    </location>
</feature>
<comment type="caution">
    <text evidence="3">The sequence shown here is derived from an EMBL/GenBank/DDBJ whole genome shotgun (WGS) entry which is preliminary data.</text>
</comment>
<gene>
    <name evidence="3" type="ORF">NVV95_17255</name>
</gene>
<dbReference type="Proteomes" id="UP001165580">
    <property type="component" value="Unassembled WGS sequence"/>
</dbReference>
<feature type="domain" description="DUF1206" evidence="2">
    <location>
        <begin position="115"/>
        <end position="181"/>
    </location>
</feature>
<feature type="transmembrane region" description="Helical" evidence="1">
    <location>
        <begin position="118"/>
        <end position="137"/>
    </location>
</feature>
<keyword evidence="1" id="KW-0472">Membrane</keyword>
<organism evidence="3 4">
    <name type="scientific">Herbiconiux gentiana</name>
    <dbReference type="NCBI Taxonomy" id="2970912"/>
    <lineage>
        <taxon>Bacteria</taxon>
        <taxon>Bacillati</taxon>
        <taxon>Actinomycetota</taxon>
        <taxon>Actinomycetes</taxon>
        <taxon>Micrococcales</taxon>
        <taxon>Microbacteriaceae</taxon>
        <taxon>Herbiconiux</taxon>
    </lineage>
</organism>
<dbReference type="EMBL" id="JANTEZ010000010">
    <property type="protein sequence ID" value="MCS5716297.1"/>
    <property type="molecule type" value="Genomic_DNA"/>
</dbReference>
<feature type="domain" description="DUF1206" evidence="2">
    <location>
        <begin position="25"/>
        <end position="94"/>
    </location>
</feature>
<feature type="transmembrane region" description="Helical" evidence="1">
    <location>
        <begin position="157"/>
        <end position="179"/>
    </location>
</feature>
<keyword evidence="4" id="KW-1185">Reference proteome</keyword>
<evidence type="ECO:0000313" key="4">
    <source>
        <dbReference type="Proteomes" id="UP001165580"/>
    </source>
</evidence>
<evidence type="ECO:0000259" key="2">
    <source>
        <dbReference type="Pfam" id="PF06724"/>
    </source>
</evidence>
<feature type="domain" description="DUF1206" evidence="2">
    <location>
        <begin position="204"/>
        <end position="272"/>
    </location>
</feature>
<sequence>MSSSAKSAVRDVSRNPVFRVVARSGFAVNGMLHLLIGLLAIGVALHGIDGAGGVGGGEADHSGALRELAATPGGVVVLWASVLALFTLALFQLVTLPLRRADGPLKTWGRRVVEAGKAAVYVVLGSTALIFALGGSTSGSDTSQTFSAGLIATPGGVFLLVAVGLTVGGFGVGFVAIAVRRGFRKLIVVPDGVPGRVVVGLGVVGYAAQGVALVVVGVLFLVAALSSDSAAASGLDGALRVLAALPFGGPLLVAVGVGFLAYGLFLIARARIAKL</sequence>
<protein>
    <submittedName>
        <fullName evidence="3">DUF1206 domain-containing protein</fullName>
    </submittedName>
</protein>
<dbReference type="Pfam" id="PF06724">
    <property type="entry name" value="DUF1206"/>
    <property type="match status" value="3"/>
</dbReference>
<evidence type="ECO:0000313" key="3">
    <source>
        <dbReference type="EMBL" id="MCS5716297.1"/>
    </source>
</evidence>
<proteinExistence type="predicted"/>
<name>A0ABT2GL26_9MICO</name>
<accession>A0ABT2GL26</accession>
<feature type="transmembrane region" description="Helical" evidence="1">
    <location>
        <begin position="20"/>
        <end position="45"/>
    </location>
</feature>